<protein>
    <recommendedName>
        <fullName evidence="3">F5/8 type C domain-containing protein</fullName>
    </recommendedName>
</protein>
<comment type="caution">
    <text evidence="1">The sequence shown here is derived from an EMBL/GenBank/DDBJ whole genome shotgun (WGS) entry which is preliminary data.</text>
</comment>
<evidence type="ECO:0000313" key="1">
    <source>
        <dbReference type="EMBL" id="GBQ84103.1"/>
    </source>
</evidence>
<keyword evidence="2" id="KW-1185">Reference proteome</keyword>
<evidence type="ECO:0000313" key="2">
    <source>
        <dbReference type="Proteomes" id="UP001062776"/>
    </source>
</evidence>
<proteinExistence type="predicted"/>
<dbReference type="SUPFAM" id="SSF49785">
    <property type="entry name" value="Galactose-binding domain-like"/>
    <property type="match status" value="1"/>
</dbReference>
<reference evidence="1" key="1">
    <citation type="submission" date="2013-04" db="EMBL/GenBank/DDBJ databases">
        <title>The genome sequencing project of 58 acetic acid bacteria.</title>
        <authorList>
            <person name="Okamoto-Kainuma A."/>
            <person name="Ishikawa M."/>
            <person name="Umino S."/>
            <person name="Koizumi Y."/>
            <person name="Shiwa Y."/>
            <person name="Yoshikawa H."/>
            <person name="Matsutani M."/>
            <person name="Matsushita K."/>
        </authorList>
    </citation>
    <scope>NUCLEOTIDE SEQUENCE</scope>
    <source>
        <strain evidence="1">NRIC 0535</strain>
    </source>
</reference>
<dbReference type="Proteomes" id="UP001062776">
    <property type="component" value="Unassembled WGS sequence"/>
</dbReference>
<organism evidence="1 2">
    <name type="scientific">Asaia krungthepensis NRIC 0535</name>
    <dbReference type="NCBI Taxonomy" id="1307925"/>
    <lineage>
        <taxon>Bacteria</taxon>
        <taxon>Pseudomonadati</taxon>
        <taxon>Pseudomonadota</taxon>
        <taxon>Alphaproteobacteria</taxon>
        <taxon>Acetobacterales</taxon>
        <taxon>Acetobacteraceae</taxon>
        <taxon>Asaia</taxon>
    </lineage>
</organism>
<sequence>MIDIIDASGIGSSSQRRPRLEGGFCSAPEWFPWWQIELSSVARINGFTIEGLHTEQGQPPLLTALISDNGKDWLPVWTQPLHEPEDPERFTVGFARIRTARYFRLRADSFGILAFDRLVFDLLEPVGGEQSAADAIELAHIQAEDSRVVFSTLFNESDAYLAHYVDNFLAFTPENVCLALNFPAGRVIPSELARRDPRVHIFNGQVKREKWGHTLLMGHIESYETARAIFPDFRYFATMASNALLVRPFDPASAIEQLPLASRVPVACERAYELDQEVDPVDPTYHGTWMWHHLRNSEGTGAYLKDRMGLTTVSVTQIEGLFARREDWELIQERRSLIMGLEKYISFENFMALEELLPTSIFNRFGSGQYTHISRVLWSGTRLATVDDLLEMAPKLPAHLCSMKWFDRSPGAQSTAAVTTDWGRALLCKAQAKTMNLARFQETTLATRLVEEMRKAECFGPLTDRWWRHSVQGQTGFRWSVRDIPCQRQRVDIDIPELAPSRMAPAYLFLESTGQLVSVALSMQENDEGETTLRLTASATAEDGGAVSGVHLQGYLYLSGMQGSTVFRMTVPKDGCIPHDILSRTVFYDEYGYTVGFADRLDRIEGAEQHYFVRHAHDAGGDVWIGLPVFCNATAEVTLSIGPDFKSSREELI</sequence>
<evidence type="ECO:0008006" key="3">
    <source>
        <dbReference type="Google" id="ProtNLM"/>
    </source>
</evidence>
<accession>A0ABQ0PXJ7</accession>
<dbReference type="Gene3D" id="2.60.120.260">
    <property type="entry name" value="Galactose-binding domain-like"/>
    <property type="match status" value="1"/>
</dbReference>
<dbReference type="EMBL" id="BAPV01000003">
    <property type="protein sequence ID" value="GBQ84103.1"/>
    <property type="molecule type" value="Genomic_DNA"/>
</dbReference>
<gene>
    <name evidence="1" type="ORF">AA0535_0416</name>
</gene>
<dbReference type="RefSeq" id="WP_264814248.1">
    <property type="nucleotide sequence ID" value="NZ_BAPV01000003.1"/>
</dbReference>
<dbReference type="InterPro" id="IPR008979">
    <property type="entry name" value="Galactose-bd-like_sf"/>
</dbReference>
<name>A0ABQ0PXJ7_9PROT</name>